<sequence>MYYRLNLYICTQFQSLSKPTYFCRVLVGLVQTVIGQQAGNTLDRSPLHVRLKKRHTRQTTMHVHIPTSNLERPINPTVMFLDCEIKLEYPEKTHTFKGKICKLHAERT</sequence>
<dbReference type="EMBL" id="JAHRIP010031447">
    <property type="protein sequence ID" value="MEQ2293011.1"/>
    <property type="molecule type" value="Genomic_DNA"/>
</dbReference>
<gene>
    <name evidence="1" type="ORF">AMECASPLE_028857</name>
</gene>
<evidence type="ECO:0000313" key="1">
    <source>
        <dbReference type="EMBL" id="MEQ2293011.1"/>
    </source>
</evidence>
<evidence type="ECO:0000313" key="2">
    <source>
        <dbReference type="Proteomes" id="UP001469553"/>
    </source>
</evidence>
<accession>A0ABV0YHP3</accession>
<name>A0ABV0YHP3_9TELE</name>
<reference evidence="1 2" key="1">
    <citation type="submission" date="2021-06" db="EMBL/GenBank/DDBJ databases">
        <authorList>
            <person name="Palmer J.M."/>
        </authorList>
    </citation>
    <scope>NUCLEOTIDE SEQUENCE [LARGE SCALE GENOMIC DNA]</scope>
    <source>
        <strain evidence="1 2">AS_MEX2019</strain>
        <tissue evidence="1">Muscle</tissue>
    </source>
</reference>
<comment type="caution">
    <text evidence="1">The sequence shown here is derived from an EMBL/GenBank/DDBJ whole genome shotgun (WGS) entry which is preliminary data.</text>
</comment>
<dbReference type="Proteomes" id="UP001469553">
    <property type="component" value="Unassembled WGS sequence"/>
</dbReference>
<organism evidence="1 2">
    <name type="scientific">Ameca splendens</name>
    <dbReference type="NCBI Taxonomy" id="208324"/>
    <lineage>
        <taxon>Eukaryota</taxon>
        <taxon>Metazoa</taxon>
        <taxon>Chordata</taxon>
        <taxon>Craniata</taxon>
        <taxon>Vertebrata</taxon>
        <taxon>Euteleostomi</taxon>
        <taxon>Actinopterygii</taxon>
        <taxon>Neopterygii</taxon>
        <taxon>Teleostei</taxon>
        <taxon>Neoteleostei</taxon>
        <taxon>Acanthomorphata</taxon>
        <taxon>Ovalentaria</taxon>
        <taxon>Atherinomorphae</taxon>
        <taxon>Cyprinodontiformes</taxon>
        <taxon>Goodeidae</taxon>
        <taxon>Ameca</taxon>
    </lineage>
</organism>
<keyword evidence="2" id="KW-1185">Reference proteome</keyword>
<proteinExistence type="predicted"/>
<protein>
    <submittedName>
        <fullName evidence="1">Uncharacterized protein</fullName>
    </submittedName>
</protein>